<protein>
    <submittedName>
        <fullName evidence="1">Uncharacterized protein</fullName>
    </submittedName>
</protein>
<evidence type="ECO:0000313" key="2">
    <source>
        <dbReference type="Proteomes" id="UP000284706"/>
    </source>
</evidence>
<accession>A0A409W8C4</accession>
<organism evidence="1 2">
    <name type="scientific">Gymnopilus dilepis</name>
    <dbReference type="NCBI Taxonomy" id="231916"/>
    <lineage>
        <taxon>Eukaryota</taxon>
        <taxon>Fungi</taxon>
        <taxon>Dikarya</taxon>
        <taxon>Basidiomycota</taxon>
        <taxon>Agaricomycotina</taxon>
        <taxon>Agaricomycetes</taxon>
        <taxon>Agaricomycetidae</taxon>
        <taxon>Agaricales</taxon>
        <taxon>Agaricineae</taxon>
        <taxon>Hymenogastraceae</taxon>
        <taxon>Gymnopilus</taxon>
    </lineage>
</organism>
<reference evidence="1 2" key="1">
    <citation type="journal article" date="2018" name="Evol. Lett.">
        <title>Horizontal gene cluster transfer increased hallucinogenic mushroom diversity.</title>
        <authorList>
            <person name="Reynolds H.T."/>
            <person name="Vijayakumar V."/>
            <person name="Gluck-Thaler E."/>
            <person name="Korotkin H.B."/>
            <person name="Matheny P.B."/>
            <person name="Slot J.C."/>
        </authorList>
    </citation>
    <scope>NUCLEOTIDE SEQUENCE [LARGE SCALE GENOMIC DNA]</scope>
    <source>
        <strain evidence="1 2">SRW20</strain>
    </source>
</reference>
<gene>
    <name evidence="1" type="ORF">CVT26_007473</name>
</gene>
<dbReference type="InParanoid" id="A0A409W8C4"/>
<comment type="caution">
    <text evidence="1">The sequence shown here is derived from an EMBL/GenBank/DDBJ whole genome shotgun (WGS) entry which is preliminary data.</text>
</comment>
<sequence length="103" mass="11378">MAWYKISEPRVNAGAWLFSGDSGATYDTALRGINAHGMFFEVKTSFATSTEAVDNCFGSLPSALRLCTQSCSEFSTEGATIFLWLLAFSREKDHKLHDIVFQA</sequence>
<dbReference type="Proteomes" id="UP000284706">
    <property type="component" value="Unassembled WGS sequence"/>
</dbReference>
<evidence type="ECO:0000313" key="1">
    <source>
        <dbReference type="EMBL" id="PPQ74613.1"/>
    </source>
</evidence>
<name>A0A409W8C4_9AGAR</name>
<keyword evidence="2" id="KW-1185">Reference proteome</keyword>
<proteinExistence type="predicted"/>
<dbReference type="EMBL" id="NHYE01005328">
    <property type="protein sequence ID" value="PPQ74613.1"/>
    <property type="molecule type" value="Genomic_DNA"/>
</dbReference>
<dbReference type="AlphaFoldDB" id="A0A409W8C4"/>